<reference evidence="3 4" key="1">
    <citation type="submission" date="2017-07" db="EMBL/GenBank/DDBJ databases">
        <title>Genome Sequence of Arenibacter algicola Strain SMS7 Isolated from a culture of the Diatom Skeletonema marinoi.</title>
        <authorList>
            <person name="Topel M."/>
            <person name="Pinder M.I.M."/>
            <person name="Johansson O.N."/>
            <person name="Kourtchenko O."/>
            <person name="Godhe A."/>
            <person name="Clarke A.K."/>
        </authorList>
    </citation>
    <scope>NUCLEOTIDE SEQUENCE [LARGE SCALE GENOMIC DNA]</scope>
    <source>
        <strain evidence="3 4">SMS7</strain>
    </source>
</reference>
<dbReference type="Gene3D" id="3.60.15.10">
    <property type="entry name" value="Ribonuclease Z/Hydroxyacylglutathione hydrolase-like"/>
    <property type="match status" value="1"/>
</dbReference>
<evidence type="ECO:0000313" key="3">
    <source>
        <dbReference type="EMBL" id="ASO07787.1"/>
    </source>
</evidence>
<dbReference type="eggNOG" id="COG2220">
    <property type="taxonomic scope" value="Bacteria"/>
</dbReference>
<sequence>MLNAKLATKSNNPLKKIIKKMSIVIGSGLLLVIVIGVLFLYLSPEFGGAPTMEQKRIYVKSPNYVDGKFINKGNVKLDMSMRDMGKSLAGFFGPSPLTKPNKDIPVAKLDSLDIVEYQDSTRLIWFGHSAFLLQISNKTILIDPMFGKVPAPHPMLGSNRFSKELPIEVEKLPKIDAVLISHDHYDHLDYGSIQKLKDKVKMFYTPLGVGAHLQKWGVEKERIVELDWWQEVVEDDLTFRCTPAQHFSGRGFSDRANTLWSSWVIQSQKDNIFFSGDSGYGPHFKEIGDKYGPFDFAMIECGQYNEMWPDIHMFPEQTAQAGLDVRAKQIMPIHWGAFKLAMHPWTEPVERVTNRAEELNLDVLTPRIGEPINLNRLEETTSQWWK</sequence>
<dbReference type="PANTHER" id="PTHR15032">
    <property type="entry name" value="N-ACYL-PHOSPHATIDYLETHANOLAMINE-HYDROLYZING PHOSPHOLIPASE D"/>
    <property type="match status" value="1"/>
</dbReference>
<protein>
    <submittedName>
        <fullName evidence="3">Metal-dependent hydrolase</fullName>
    </submittedName>
</protein>
<dbReference type="GO" id="GO:0005737">
    <property type="term" value="C:cytoplasm"/>
    <property type="evidence" value="ECO:0007669"/>
    <property type="project" value="TreeGrafter"/>
</dbReference>
<dbReference type="InterPro" id="IPR001279">
    <property type="entry name" value="Metallo-B-lactamas"/>
</dbReference>
<evidence type="ECO:0000256" key="1">
    <source>
        <dbReference type="SAM" id="Phobius"/>
    </source>
</evidence>
<dbReference type="EMBL" id="CP022515">
    <property type="protein sequence ID" value="ASO07787.1"/>
    <property type="molecule type" value="Genomic_DNA"/>
</dbReference>
<accession>A0A221V2G9</accession>
<keyword evidence="1" id="KW-0472">Membrane</keyword>
<dbReference type="Proteomes" id="UP000204551">
    <property type="component" value="Chromosome"/>
</dbReference>
<dbReference type="STRING" id="616991.GCA_000733925_02597"/>
<dbReference type="SUPFAM" id="SSF56281">
    <property type="entry name" value="Metallo-hydrolase/oxidoreductase"/>
    <property type="match status" value="1"/>
</dbReference>
<organism evidence="3 4">
    <name type="scientific">Arenibacter algicola</name>
    <dbReference type="NCBI Taxonomy" id="616991"/>
    <lineage>
        <taxon>Bacteria</taxon>
        <taxon>Pseudomonadati</taxon>
        <taxon>Bacteroidota</taxon>
        <taxon>Flavobacteriia</taxon>
        <taxon>Flavobacteriales</taxon>
        <taxon>Flavobacteriaceae</taxon>
        <taxon>Arenibacter</taxon>
    </lineage>
</organism>
<feature type="transmembrane region" description="Helical" evidence="1">
    <location>
        <begin position="21"/>
        <end position="42"/>
    </location>
</feature>
<gene>
    <name evidence="3" type="ORF">AREALGSMS7_04385</name>
</gene>
<feature type="domain" description="Metallo-beta-lactamase" evidence="2">
    <location>
        <begin position="139"/>
        <end position="335"/>
    </location>
</feature>
<dbReference type="KEGG" id="aalg:AREALGSMS7_04385"/>
<dbReference type="PANTHER" id="PTHR15032:SF4">
    <property type="entry name" value="N-ACYL-PHOSPHATIDYLETHANOLAMINE-HYDROLYZING PHOSPHOLIPASE D"/>
    <property type="match status" value="1"/>
</dbReference>
<proteinExistence type="predicted"/>
<keyword evidence="1" id="KW-1133">Transmembrane helix</keyword>
<keyword evidence="3" id="KW-0378">Hydrolase</keyword>
<evidence type="ECO:0000259" key="2">
    <source>
        <dbReference type="Pfam" id="PF12706"/>
    </source>
</evidence>
<dbReference type="GO" id="GO:0016787">
    <property type="term" value="F:hydrolase activity"/>
    <property type="evidence" value="ECO:0007669"/>
    <property type="project" value="UniProtKB-KW"/>
</dbReference>
<name>A0A221V2G9_9FLAO</name>
<dbReference type="InterPro" id="IPR036866">
    <property type="entry name" value="RibonucZ/Hydroxyglut_hydro"/>
</dbReference>
<keyword evidence="1" id="KW-0812">Transmembrane</keyword>
<evidence type="ECO:0000313" key="4">
    <source>
        <dbReference type="Proteomes" id="UP000204551"/>
    </source>
</evidence>
<dbReference type="AlphaFoldDB" id="A0A221V2G9"/>
<dbReference type="Pfam" id="PF12706">
    <property type="entry name" value="Lactamase_B_2"/>
    <property type="match status" value="1"/>
</dbReference>